<feature type="domain" description="N-acetylmuramoyl-L-alanine amidase" evidence="1">
    <location>
        <begin position="27"/>
        <end position="170"/>
    </location>
</feature>
<reference evidence="2 3" key="1">
    <citation type="submission" date="2018-06" db="EMBL/GenBank/DDBJ databases">
        <title>Genomic Encyclopedia of Archaeal and Bacterial Type Strains, Phase II (KMG-II): from individual species to whole genera.</title>
        <authorList>
            <person name="Goeker M."/>
        </authorList>
    </citation>
    <scope>NUCLEOTIDE SEQUENCE [LARGE SCALE GENOMIC DNA]</scope>
    <source>
        <strain evidence="2 3">DSM 19830</strain>
    </source>
</reference>
<dbReference type="Gene3D" id="2.30.30.40">
    <property type="entry name" value="SH3 Domains"/>
    <property type="match status" value="2"/>
</dbReference>
<evidence type="ECO:0000313" key="2">
    <source>
        <dbReference type="EMBL" id="PZX53147.1"/>
    </source>
</evidence>
<dbReference type="SUPFAM" id="SSF55846">
    <property type="entry name" value="N-acetylmuramoyl-L-alanine amidase-like"/>
    <property type="match status" value="1"/>
</dbReference>
<dbReference type="Gene3D" id="3.40.80.10">
    <property type="entry name" value="Peptidoglycan recognition protein-like"/>
    <property type="match status" value="1"/>
</dbReference>
<proteinExistence type="predicted"/>
<dbReference type="GO" id="GO:0009253">
    <property type="term" value="P:peptidoglycan catabolic process"/>
    <property type="evidence" value="ECO:0007669"/>
    <property type="project" value="InterPro"/>
</dbReference>
<name>A0A2W7RBN2_9BACT</name>
<dbReference type="InterPro" id="IPR002502">
    <property type="entry name" value="Amidase_domain"/>
</dbReference>
<dbReference type="CDD" id="cd06583">
    <property type="entry name" value="PGRP"/>
    <property type="match status" value="1"/>
</dbReference>
<dbReference type="EMBL" id="QKZT01000006">
    <property type="protein sequence ID" value="PZX53147.1"/>
    <property type="molecule type" value="Genomic_DNA"/>
</dbReference>
<dbReference type="InterPro" id="IPR036505">
    <property type="entry name" value="Amidase/PGRP_sf"/>
</dbReference>
<accession>A0A2W7RBN2</accession>
<evidence type="ECO:0000259" key="1">
    <source>
        <dbReference type="Pfam" id="PF01510"/>
    </source>
</evidence>
<dbReference type="PANTHER" id="PTHR34408">
    <property type="entry name" value="FAMILY PROTEIN, PUTATIVE-RELATED"/>
    <property type="match status" value="1"/>
</dbReference>
<organism evidence="2 3">
    <name type="scientific">Algoriphagus chordae</name>
    <dbReference type="NCBI Taxonomy" id="237019"/>
    <lineage>
        <taxon>Bacteria</taxon>
        <taxon>Pseudomonadati</taxon>
        <taxon>Bacteroidota</taxon>
        <taxon>Cytophagia</taxon>
        <taxon>Cytophagales</taxon>
        <taxon>Cyclobacteriaceae</taxon>
        <taxon>Algoriphagus</taxon>
    </lineage>
</organism>
<protein>
    <submittedName>
        <fullName evidence="2">N-acetylmuramoyl-L-alanine amidase</fullName>
    </submittedName>
</protein>
<dbReference type="GO" id="GO:0008745">
    <property type="term" value="F:N-acetylmuramoyl-L-alanine amidase activity"/>
    <property type="evidence" value="ECO:0007669"/>
    <property type="project" value="InterPro"/>
</dbReference>
<dbReference type="InterPro" id="IPR052354">
    <property type="entry name" value="Cell_Wall_Dynamics_Protein"/>
</dbReference>
<keyword evidence="3" id="KW-1185">Reference proteome</keyword>
<gene>
    <name evidence="2" type="ORF">LV85_01562</name>
</gene>
<dbReference type="Pfam" id="PF01510">
    <property type="entry name" value="Amidase_2"/>
    <property type="match status" value="1"/>
</dbReference>
<dbReference type="OrthoDB" id="2812205at2"/>
<sequence>MESKYGFTKMSIAEFSSWIQSQRIARTILTVQQHHTWSPDYTHFNGTNHFERQRAMKNHHVRNNGWSDIGQHFTSFPDGTIVTGRNLELPPACIFGANRDSICIEHLGNFDANEDTMTNEHRLAIIQMTAALCDKFRLPVNTFSIIYHHWFELSTGKRNNGTGGNKSCPGTNFFGGNKVEDCMTNFLPLVEQALQSAPIPHLPPGLDKYVAVTANSLNVRISPTSSASKATDRDSVQLGAILRIYEESNGWLKISKSQSHWVYGKYTTDVQRATVNANVLHVRSGPGTQYSIVDKLMKSEEIFISTIKGDWAKISLEEKWLSKNYLDFRL</sequence>
<evidence type="ECO:0000313" key="3">
    <source>
        <dbReference type="Proteomes" id="UP000248882"/>
    </source>
</evidence>
<dbReference type="Proteomes" id="UP000248882">
    <property type="component" value="Unassembled WGS sequence"/>
</dbReference>
<dbReference type="RefSeq" id="WP_111317938.1">
    <property type="nucleotide sequence ID" value="NZ_QKZT01000006.1"/>
</dbReference>
<dbReference type="AlphaFoldDB" id="A0A2W7RBN2"/>
<comment type="caution">
    <text evidence="2">The sequence shown here is derived from an EMBL/GenBank/DDBJ whole genome shotgun (WGS) entry which is preliminary data.</text>
</comment>
<dbReference type="PANTHER" id="PTHR34408:SF1">
    <property type="entry name" value="GLYCOSYL HYDROLASE FAMILY 19 DOMAIN-CONTAINING PROTEIN HI_1415"/>
    <property type="match status" value="1"/>
</dbReference>